<keyword evidence="3" id="KW-1185">Reference proteome</keyword>
<feature type="region of interest" description="Disordered" evidence="1">
    <location>
        <begin position="1"/>
        <end position="47"/>
    </location>
</feature>
<dbReference type="AlphaFoldDB" id="A0A6A6HJM3"/>
<sequence>MSGHQPARLNGAPTPTAAINKKRLAEQVAFPLPSAKSSKRQRTDVPRPTIANVPSQRLVSTIENTPHTESTNSHLFPHNSSSEASPEPENLAVDWKGLLCKLFGADSNTNDETIVQALEQRMQLLQNAYAPVEESRSPSPVQVTPIYHVLHRTRCLRTRHAVVNCIDFDAPFVAEDGHLMSKNRIKNLDVHLAENPALSFIAFQDYRCCTELARRMKAEADPIPSKENIWLISSLLVDALRMAVKEFSHLVPSSMIEEKAEIENPHTWMYHLRDILPGKAADQKEETHAMHLSLFLSYFYDGKKNQFEQVNHLLSQGKITRQHFEYLYLEPLSLRTAIPAVSLSNGCIRFRSGHQ</sequence>
<feature type="region of interest" description="Disordered" evidence="1">
    <location>
        <begin position="66"/>
        <end position="88"/>
    </location>
</feature>
<protein>
    <submittedName>
        <fullName evidence="2">Uncharacterized protein</fullName>
    </submittedName>
</protein>
<dbReference type="EMBL" id="ML991779">
    <property type="protein sequence ID" value="KAF2237723.1"/>
    <property type="molecule type" value="Genomic_DNA"/>
</dbReference>
<evidence type="ECO:0000256" key="1">
    <source>
        <dbReference type="SAM" id="MobiDB-lite"/>
    </source>
</evidence>
<accession>A0A6A6HJM3</accession>
<gene>
    <name evidence="2" type="ORF">EV356DRAFT_384146</name>
</gene>
<organism evidence="2 3">
    <name type="scientific">Viridothelium virens</name>
    <name type="common">Speckled blister lichen</name>
    <name type="synonym">Trypethelium virens</name>
    <dbReference type="NCBI Taxonomy" id="1048519"/>
    <lineage>
        <taxon>Eukaryota</taxon>
        <taxon>Fungi</taxon>
        <taxon>Dikarya</taxon>
        <taxon>Ascomycota</taxon>
        <taxon>Pezizomycotina</taxon>
        <taxon>Dothideomycetes</taxon>
        <taxon>Dothideomycetes incertae sedis</taxon>
        <taxon>Trypetheliales</taxon>
        <taxon>Trypetheliaceae</taxon>
        <taxon>Viridothelium</taxon>
    </lineage>
</organism>
<proteinExistence type="predicted"/>
<reference evidence="2" key="1">
    <citation type="journal article" date="2020" name="Stud. Mycol.">
        <title>101 Dothideomycetes genomes: a test case for predicting lifestyles and emergence of pathogens.</title>
        <authorList>
            <person name="Haridas S."/>
            <person name="Albert R."/>
            <person name="Binder M."/>
            <person name="Bloem J."/>
            <person name="Labutti K."/>
            <person name="Salamov A."/>
            <person name="Andreopoulos B."/>
            <person name="Baker S."/>
            <person name="Barry K."/>
            <person name="Bills G."/>
            <person name="Bluhm B."/>
            <person name="Cannon C."/>
            <person name="Castanera R."/>
            <person name="Culley D."/>
            <person name="Daum C."/>
            <person name="Ezra D."/>
            <person name="Gonzalez J."/>
            <person name="Henrissat B."/>
            <person name="Kuo A."/>
            <person name="Liang C."/>
            <person name="Lipzen A."/>
            <person name="Lutzoni F."/>
            <person name="Magnuson J."/>
            <person name="Mondo S."/>
            <person name="Nolan M."/>
            <person name="Ohm R."/>
            <person name="Pangilinan J."/>
            <person name="Park H.-J."/>
            <person name="Ramirez L."/>
            <person name="Alfaro M."/>
            <person name="Sun H."/>
            <person name="Tritt A."/>
            <person name="Yoshinaga Y."/>
            <person name="Zwiers L.-H."/>
            <person name="Turgeon B."/>
            <person name="Goodwin S."/>
            <person name="Spatafora J."/>
            <person name="Crous P."/>
            <person name="Grigoriev I."/>
        </authorList>
    </citation>
    <scope>NUCLEOTIDE SEQUENCE</scope>
    <source>
        <strain evidence="2">Tuck. ex Michener</strain>
    </source>
</reference>
<dbReference type="Proteomes" id="UP000800092">
    <property type="component" value="Unassembled WGS sequence"/>
</dbReference>
<evidence type="ECO:0000313" key="3">
    <source>
        <dbReference type="Proteomes" id="UP000800092"/>
    </source>
</evidence>
<name>A0A6A6HJM3_VIRVR</name>
<evidence type="ECO:0000313" key="2">
    <source>
        <dbReference type="EMBL" id="KAF2237723.1"/>
    </source>
</evidence>